<dbReference type="VEuPathDB" id="CryptoDB:Vbra_16286"/>
<dbReference type="PhylomeDB" id="A0A0G4FV51"/>
<dbReference type="InterPro" id="IPR038765">
    <property type="entry name" value="Papain-like_cys_pep_sf"/>
</dbReference>
<sequence>MSSRDELWPPRDVPLNFDCREAFPILGQVLDCPTHQQRATCWAHATGCAYLCAAQLQRHCAPSDLPEIRRQCDPNRLAPLCGDAETCLGSGCDPAIALECLTGKPPTRIGQGLSNLQRVHEICRWIYEKGPVVSASFAVRNDFTGGRRGPYDTQQRPGPNLGRHALVIIGWKKTPHGEIRGWSRTAGDTLT</sequence>
<gene>
    <name evidence="1" type="ORF">Vbra_16286</name>
</gene>
<protein>
    <recommendedName>
        <fullName evidence="3">Peptidase C1A papain C-terminal domain-containing protein</fullName>
    </recommendedName>
</protein>
<organism evidence="1 2">
    <name type="scientific">Vitrella brassicaformis (strain CCMP3155)</name>
    <dbReference type="NCBI Taxonomy" id="1169540"/>
    <lineage>
        <taxon>Eukaryota</taxon>
        <taxon>Sar</taxon>
        <taxon>Alveolata</taxon>
        <taxon>Colpodellida</taxon>
        <taxon>Vitrellaceae</taxon>
        <taxon>Vitrella</taxon>
    </lineage>
</organism>
<dbReference type="Gene3D" id="3.90.70.10">
    <property type="entry name" value="Cysteine proteinases"/>
    <property type="match status" value="1"/>
</dbReference>
<evidence type="ECO:0000313" key="1">
    <source>
        <dbReference type="EMBL" id="CEM18889.1"/>
    </source>
</evidence>
<proteinExistence type="predicted"/>
<accession>A0A0G4FV51</accession>
<evidence type="ECO:0000313" key="2">
    <source>
        <dbReference type="Proteomes" id="UP000041254"/>
    </source>
</evidence>
<dbReference type="AlphaFoldDB" id="A0A0G4FV51"/>
<name>A0A0G4FV51_VITBC</name>
<dbReference type="InParanoid" id="A0A0G4FV51"/>
<evidence type="ECO:0008006" key="3">
    <source>
        <dbReference type="Google" id="ProtNLM"/>
    </source>
</evidence>
<dbReference type="Proteomes" id="UP000041254">
    <property type="component" value="Unassembled WGS sequence"/>
</dbReference>
<dbReference type="EMBL" id="CDMY01000510">
    <property type="protein sequence ID" value="CEM18889.1"/>
    <property type="molecule type" value="Genomic_DNA"/>
</dbReference>
<reference evidence="1 2" key="1">
    <citation type="submission" date="2014-11" db="EMBL/GenBank/DDBJ databases">
        <authorList>
            <person name="Zhu J."/>
            <person name="Qi W."/>
            <person name="Song R."/>
        </authorList>
    </citation>
    <scope>NUCLEOTIDE SEQUENCE [LARGE SCALE GENOMIC DNA]</scope>
</reference>
<keyword evidence="2" id="KW-1185">Reference proteome</keyword>
<dbReference type="SUPFAM" id="SSF54001">
    <property type="entry name" value="Cysteine proteinases"/>
    <property type="match status" value="1"/>
</dbReference>